<evidence type="ECO:0000313" key="2">
    <source>
        <dbReference type="EMBL" id="UQS81734.1"/>
    </source>
</evidence>
<dbReference type="Pfam" id="PF05389">
    <property type="entry name" value="MecA"/>
    <property type="match status" value="1"/>
</dbReference>
<gene>
    <name evidence="2" type="ORF">MOO45_05905</name>
</gene>
<dbReference type="PANTHER" id="PTHR39161:SF1">
    <property type="entry name" value="ADAPTER PROTEIN MECA 1"/>
    <property type="match status" value="1"/>
</dbReference>
<dbReference type="InterPro" id="IPR008681">
    <property type="entry name" value="Neg-reg_MecA"/>
</dbReference>
<organism evidence="2 3">
    <name type="scientific">Bombilactobacillus folatiphilus</name>
    <dbReference type="NCBI Taxonomy" id="2923362"/>
    <lineage>
        <taxon>Bacteria</taxon>
        <taxon>Bacillati</taxon>
        <taxon>Bacillota</taxon>
        <taxon>Bacilli</taxon>
        <taxon>Lactobacillales</taxon>
        <taxon>Lactobacillaceae</taxon>
        <taxon>Bombilactobacillus</taxon>
    </lineage>
</organism>
<dbReference type="InterPro" id="IPR038471">
    <property type="entry name" value="MecA_C_sf"/>
</dbReference>
<sequence>MEVEHVNKNMIRVTLESHDLKERGVTVLDLLGDRQQIETFFYNILEEVDTDHTFVKDHTVTFQVIPKSQGLELLITKVPQTSQDDDDDLLRAMDLLKDEKEPTDLNDESETMDNITPEVKTLVFSFEDFENFVSLSKVLKVDSLISDLYRYQSQYYLELKLFPQELHTLEVADVISLVKEYGQLVHLAPAMLEEYGQLLMEQTALQLTRYYFI</sequence>
<dbReference type="Gene3D" id="3.30.70.1950">
    <property type="match status" value="1"/>
</dbReference>
<evidence type="ECO:0000313" key="3">
    <source>
        <dbReference type="Proteomes" id="UP000831495"/>
    </source>
</evidence>
<dbReference type="EMBL" id="CP093366">
    <property type="protein sequence ID" value="UQS81734.1"/>
    <property type="molecule type" value="Genomic_DNA"/>
</dbReference>
<dbReference type="PANTHER" id="PTHR39161">
    <property type="entry name" value="ADAPTER PROTEIN MECA"/>
    <property type="match status" value="1"/>
</dbReference>
<evidence type="ECO:0000256" key="1">
    <source>
        <dbReference type="ARBA" id="ARBA00005397"/>
    </source>
</evidence>
<dbReference type="Proteomes" id="UP000831495">
    <property type="component" value="Chromosome"/>
</dbReference>
<name>A0ABY4P7Z0_9LACO</name>
<accession>A0ABY4P7Z0</accession>
<dbReference type="PIRSF" id="PIRSF029008">
    <property type="entry name" value="MecA"/>
    <property type="match status" value="1"/>
</dbReference>
<dbReference type="RefSeq" id="WP_249514002.1">
    <property type="nucleotide sequence ID" value="NZ_CP093366.1"/>
</dbReference>
<protein>
    <submittedName>
        <fullName evidence="2">Adaptor protein MecA</fullName>
    </submittedName>
</protein>
<comment type="similarity">
    <text evidence="1">Belongs to the MecA family.</text>
</comment>
<proteinExistence type="inferred from homology"/>
<keyword evidence="3" id="KW-1185">Reference proteome</keyword>
<reference evidence="2" key="1">
    <citation type="journal article" date="2022" name="Int. J. Syst. Evol. Microbiol.">
        <title>Apilactobacillus apisilvae sp. nov., Nicolia spurrieriana gen. nov. sp. nov., Bombilactobacillus folatiphilus sp. nov. and Bombilactobacillus thymidiniphilus sp. nov., four new lactic acid bacterial isolates from stingless bees Tetragonula carbonaria and Austroplebeia australis.</title>
        <authorList>
            <person name="Oliphant S.A."/>
            <person name="Watson-Haigh N.S."/>
            <person name="Sumby K.M."/>
            <person name="Gardner J."/>
            <person name="Groom S."/>
            <person name="Jiranek V."/>
        </authorList>
    </citation>
    <scope>NUCLEOTIDE SEQUENCE</scope>
    <source>
        <strain evidence="2">SG4_D2</strain>
    </source>
</reference>